<dbReference type="Pfam" id="PF00582">
    <property type="entry name" value="Usp"/>
    <property type="match status" value="2"/>
</dbReference>
<protein>
    <submittedName>
        <fullName evidence="3">Nucleotide-binding universal stress UspA family protein</fullName>
    </submittedName>
</protein>
<dbReference type="RefSeq" id="WP_197001535.1">
    <property type="nucleotide sequence ID" value="NZ_BONS01000033.1"/>
</dbReference>
<dbReference type="InterPro" id="IPR006016">
    <property type="entry name" value="UspA"/>
</dbReference>
<organism evidence="3 4">
    <name type="scientific">Longispora fulva</name>
    <dbReference type="NCBI Taxonomy" id="619741"/>
    <lineage>
        <taxon>Bacteria</taxon>
        <taxon>Bacillati</taxon>
        <taxon>Actinomycetota</taxon>
        <taxon>Actinomycetes</taxon>
        <taxon>Micromonosporales</taxon>
        <taxon>Micromonosporaceae</taxon>
        <taxon>Longispora</taxon>
    </lineage>
</organism>
<evidence type="ECO:0000256" key="1">
    <source>
        <dbReference type="ARBA" id="ARBA00008791"/>
    </source>
</evidence>
<gene>
    <name evidence="3" type="ORF">IW245_000471</name>
</gene>
<comment type="caution">
    <text evidence="3">The sequence shown here is derived from an EMBL/GenBank/DDBJ whole genome shotgun (WGS) entry which is preliminary data.</text>
</comment>
<dbReference type="SUPFAM" id="SSF52402">
    <property type="entry name" value="Adenine nucleotide alpha hydrolases-like"/>
    <property type="match status" value="2"/>
</dbReference>
<dbReference type="AlphaFoldDB" id="A0A8J7KMQ4"/>
<dbReference type="InterPro" id="IPR006015">
    <property type="entry name" value="Universal_stress_UspA"/>
</dbReference>
<evidence type="ECO:0000259" key="2">
    <source>
        <dbReference type="Pfam" id="PF00582"/>
    </source>
</evidence>
<dbReference type="PRINTS" id="PR01438">
    <property type="entry name" value="UNVRSLSTRESS"/>
</dbReference>
<feature type="domain" description="UspA" evidence="2">
    <location>
        <begin position="152"/>
        <end position="290"/>
    </location>
</feature>
<dbReference type="Proteomes" id="UP000622552">
    <property type="component" value="Unassembled WGS sequence"/>
</dbReference>
<evidence type="ECO:0000313" key="3">
    <source>
        <dbReference type="EMBL" id="MBG6134277.1"/>
    </source>
</evidence>
<proteinExistence type="inferred from homology"/>
<dbReference type="EMBL" id="JADOUF010000001">
    <property type="protein sequence ID" value="MBG6134277.1"/>
    <property type="molecule type" value="Genomic_DNA"/>
</dbReference>
<feature type="domain" description="UspA" evidence="2">
    <location>
        <begin position="6"/>
        <end position="140"/>
    </location>
</feature>
<sequence length="300" mass="31213">MTDTSRRVVAGIDGSPDSFAALDLAAEEARARGVPLHLVCAYVSPLLYIPYSPPVIPGADEPARKMVHDTAERIRLENPGLTVVENVVQGGGAAILVDESHTADLVVVGCRGRGGFTGLLAGSVSAQLAAHASCPVIVVRPAHPAVRPEGGHVVVGVDASPECGPAVEFAFIEAARRRVPLTAAHVWSHLPVTAMTADAPISYSYAQAHEDAERVIAESVAGWAEKYPDVEVLASPILAEDAGAELVAVSEHAGLLVVGSRGRGELAGMVLGSVGYTLVHHALCPVAIVRRRPARNQTRG</sequence>
<dbReference type="PANTHER" id="PTHR46553:SF3">
    <property type="entry name" value="ADENINE NUCLEOTIDE ALPHA HYDROLASES-LIKE SUPERFAMILY PROTEIN"/>
    <property type="match status" value="1"/>
</dbReference>
<dbReference type="Gene3D" id="3.40.50.620">
    <property type="entry name" value="HUPs"/>
    <property type="match status" value="2"/>
</dbReference>
<evidence type="ECO:0000313" key="4">
    <source>
        <dbReference type="Proteomes" id="UP000622552"/>
    </source>
</evidence>
<reference evidence="3" key="1">
    <citation type="submission" date="2020-11" db="EMBL/GenBank/DDBJ databases">
        <title>Sequencing the genomes of 1000 actinobacteria strains.</title>
        <authorList>
            <person name="Klenk H.-P."/>
        </authorList>
    </citation>
    <scope>NUCLEOTIDE SEQUENCE</scope>
    <source>
        <strain evidence="3">DSM 45356</strain>
    </source>
</reference>
<dbReference type="PANTHER" id="PTHR46553">
    <property type="entry name" value="ADENINE NUCLEOTIDE ALPHA HYDROLASES-LIKE SUPERFAMILY PROTEIN"/>
    <property type="match status" value="1"/>
</dbReference>
<keyword evidence="4" id="KW-1185">Reference proteome</keyword>
<dbReference type="InterPro" id="IPR014729">
    <property type="entry name" value="Rossmann-like_a/b/a_fold"/>
</dbReference>
<name>A0A8J7KMQ4_9ACTN</name>
<comment type="similarity">
    <text evidence="1">Belongs to the universal stress protein A family.</text>
</comment>
<accession>A0A8J7KMQ4</accession>